<reference evidence="4 5" key="1">
    <citation type="submission" date="2020-08" db="EMBL/GenBank/DDBJ databases">
        <title>Novel species isolated from subtropical streams in China.</title>
        <authorList>
            <person name="Lu H."/>
        </authorList>
    </citation>
    <scope>NUCLEOTIDE SEQUENCE [LARGE SCALE GENOMIC DNA]</scope>
    <source>
        <strain evidence="4 5">CY18W</strain>
    </source>
</reference>
<gene>
    <name evidence="4" type="ORF">H8L32_09615</name>
</gene>
<evidence type="ECO:0000256" key="2">
    <source>
        <dbReference type="ARBA" id="ARBA00023315"/>
    </source>
</evidence>
<dbReference type="InterPro" id="IPR000182">
    <property type="entry name" value="GNAT_dom"/>
</dbReference>
<dbReference type="CDD" id="cd04301">
    <property type="entry name" value="NAT_SF"/>
    <property type="match status" value="1"/>
</dbReference>
<dbReference type="PANTHER" id="PTHR43877:SF2">
    <property type="entry name" value="AMINOALKYLPHOSPHONATE N-ACETYLTRANSFERASE-RELATED"/>
    <property type="match status" value="1"/>
</dbReference>
<dbReference type="RefSeq" id="WP_186946974.1">
    <property type="nucleotide sequence ID" value="NZ_JACOGF010000004.1"/>
</dbReference>
<proteinExistence type="predicted"/>
<feature type="domain" description="N-acetyltransferase" evidence="3">
    <location>
        <begin position="8"/>
        <end position="164"/>
    </location>
</feature>
<accession>A0ABR6ZPE6</accession>
<evidence type="ECO:0000259" key="3">
    <source>
        <dbReference type="PROSITE" id="PS51186"/>
    </source>
</evidence>
<dbReference type="SUPFAM" id="SSF55729">
    <property type="entry name" value="Acyl-CoA N-acyltransferases (Nat)"/>
    <property type="match status" value="1"/>
</dbReference>
<keyword evidence="1" id="KW-0808">Transferase</keyword>
<dbReference type="EMBL" id="JACOGF010000004">
    <property type="protein sequence ID" value="MBC3917728.1"/>
    <property type="molecule type" value="Genomic_DNA"/>
</dbReference>
<dbReference type="InterPro" id="IPR050832">
    <property type="entry name" value="Bact_Acetyltransf"/>
</dbReference>
<keyword evidence="2" id="KW-0012">Acyltransferase</keyword>
<protein>
    <submittedName>
        <fullName evidence="4">GNAT family N-acetyltransferase</fullName>
    </submittedName>
</protein>
<evidence type="ECO:0000313" key="5">
    <source>
        <dbReference type="Proteomes" id="UP000650424"/>
    </source>
</evidence>
<dbReference type="Gene3D" id="3.40.630.30">
    <property type="match status" value="1"/>
</dbReference>
<evidence type="ECO:0000313" key="4">
    <source>
        <dbReference type="EMBL" id="MBC3917728.1"/>
    </source>
</evidence>
<comment type="caution">
    <text evidence="4">The sequence shown here is derived from an EMBL/GenBank/DDBJ whole genome shotgun (WGS) entry which is preliminary data.</text>
</comment>
<organism evidence="4 5">
    <name type="scientific">Undibacterium hunanense</name>
    <dbReference type="NCBI Taxonomy" id="2762292"/>
    <lineage>
        <taxon>Bacteria</taxon>
        <taxon>Pseudomonadati</taxon>
        <taxon>Pseudomonadota</taxon>
        <taxon>Betaproteobacteria</taxon>
        <taxon>Burkholderiales</taxon>
        <taxon>Oxalobacteraceae</taxon>
        <taxon>Undibacterium</taxon>
    </lineage>
</organism>
<name>A0ABR6ZPE6_9BURK</name>
<dbReference type="InterPro" id="IPR016181">
    <property type="entry name" value="Acyl_CoA_acyltransferase"/>
</dbReference>
<keyword evidence="5" id="KW-1185">Reference proteome</keyword>
<dbReference type="Proteomes" id="UP000650424">
    <property type="component" value="Unassembled WGS sequence"/>
</dbReference>
<dbReference type="PROSITE" id="PS51186">
    <property type="entry name" value="GNAT"/>
    <property type="match status" value="1"/>
</dbReference>
<evidence type="ECO:0000256" key="1">
    <source>
        <dbReference type="ARBA" id="ARBA00022679"/>
    </source>
</evidence>
<dbReference type="Pfam" id="PF00583">
    <property type="entry name" value="Acetyltransf_1"/>
    <property type="match status" value="1"/>
</dbReference>
<sequence length="164" mass="18690">MHTQTTTVTIRKATSEDVEAMCELSDQINAQHHAQAPHIFVKHNQRELDRLFWQASFQAAHTCALLACQNDAVIGFITLSWHENMTIPFLYCRRICRIGTIVVSDRHQQQGVGSMLMDAATAWGREHQAVELRLEVFDFNQNAMAFYRAQGYGVQSHIMSKALE</sequence>
<dbReference type="PANTHER" id="PTHR43877">
    <property type="entry name" value="AMINOALKYLPHOSPHONATE N-ACETYLTRANSFERASE-RELATED-RELATED"/>
    <property type="match status" value="1"/>
</dbReference>